<dbReference type="Gene3D" id="1.10.238.10">
    <property type="entry name" value="EF-hand"/>
    <property type="match status" value="1"/>
</dbReference>
<feature type="compositionally biased region" description="Basic residues" evidence="1">
    <location>
        <begin position="200"/>
        <end position="215"/>
    </location>
</feature>
<feature type="compositionally biased region" description="Polar residues" evidence="1">
    <location>
        <begin position="75"/>
        <end position="87"/>
    </location>
</feature>
<feature type="region of interest" description="Disordered" evidence="1">
    <location>
        <begin position="1"/>
        <end position="95"/>
    </location>
</feature>
<feature type="compositionally biased region" description="Polar residues" evidence="1">
    <location>
        <begin position="37"/>
        <end position="58"/>
    </location>
</feature>
<dbReference type="InterPro" id="IPR000261">
    <property type="entry name" value="EH_dom"/>
</dbReference>
<dbReference type="Proteomes" id="UP000289323">
    <property type="component" value="Unassembled WGS sequence"/>
</dbReference>
<feature type="region of interest" description="Disordered" evidence="1">
    <location>
        <begin position="122"/>
        <end position="215"/>
    </location>
</feature>
<dbReference type="AlphaFoldDB" id="A0A3S4AP86"/>
<evidence type="ECO:0000313" key="3">
    <source>
        <dbReference type="EMBL" id="SPQ22607.1"/>
    </source>
</evidence>
<name>A0A3S4AP86_9PEZI</name>
<evidence type="ECO:0000259" key="2">
    <source>
        <dbReference type="PROSITE" id="PS50031"/>
    </source>
</evidence>
<dbReference type="SUPFAM" id="SSF47473">
    <property type="entry name" value="EF-hand"/>
    <property type="match status" value="1"/>
</dbReference>
<dbReference type="InterPro" id="IPR011992">
    <property type="entry name" value="EF-hand-dom_pair"/>
</dbReference>
<gene>
    <name evidence="3" type="ORF">TT172_LOCUS5026</name>
</gene>
<dbReference type="GO" id="GO:0005737">
    <property type="term" value="C:cytoplasm"/>
    <property type="evidence" value="ECO:0007669"/>
    <property type="project" value="TreeGrafter"/>
</dbReference>
<accession>A0A3S4AP86</accession>
<reference evidence="3 4" key="1">
    <citation type="submission" date="2018-04" db="EMBL/GenBank/DDBJ databases">
        <authorList>
            <person name="Huttner S."/>
            <person name="Dainat J."/>
        </authorList>
    </citation>
    <scope>NUCLEOTIDE SEQUENCE [LARGE SCALE GENOMIC DNA]</scope>
</reference>
<dbReference type="Pfam" id="PF12763">
    <property type="entry name" value="EH"/>
    <property type="match status" value="1"/>
</dbReference>
<evidence type="ECO:0000313" key="4">
    <source>
        <dbReference type="Proteomes" id="UP000289323"/>
    </source>
</evidence>
<feature type="domain" description="EH" evidence="2">
    <location>
        <begin position="281"/>
        <end position="370"/>
    </location>
</feature>
<dbReference type="EMBL" id="OUUZ01000009">
    <property type="protein sequence ID" value="SPQ22607.1"/>
    <property type="molecule type" value="Genomic_DNA"/>
</dbReference>
<proteinExistence type="predicted"/>
<dbReference type="PANTHER" id="PTHR11216">
    <property type="entry name" value="EH DOMAIN"/>
    <property type="match status" value="1"/>
</dbReference>
<feature type="compositionally biased region" description="Polar residues" evidence="1">
    <location>
        <begin position="165"/>
        <end position="176"/>
    </location>
</feature>
<organism evidence="3 4">
    <name type="scientific">Thermothielavioides terrestris</name>
    <dbReference type="NCBI Taxonomy" id="2587410"/>
    <lineage>
        <taxon>Eukaryota</taxon>
        <taxon>Fungi</taxon>
        <taxon>Dikarya</taxon>
        <taxon>Ascomycota</taxon>
        <taxon>Pezizomycotina</taxon>
        <taxon>Sordariomycetes</taxon>
        <taxon>Sordariomycetidae</taxon>
        <taxon>Sordariales</taxon>
        <taxon>Chaetomiaceae</taxon>
        <taxon>Thermothielavioides</taxon>
    </lineage>
</organism>
<sequence>MAERIGQITVADPEGTQTDAPYKSEERMPTPERRRLSQSSASSDDTFVSASSVQSWAKSPTRAADKNPERPAQLSRRSSVWSLSTPDLPTRPARNASASNLTLDSLSNAIVASNLAAARLAVPTASQPPPVPAPRRPGRSSGSRSPLKPQRTADSVITRPELTGGSRSPTRPNQPAQRAGMLHTLRSPHAALSDDEGSRRHSHHHGHHHHRRRRSKALLLGSSNRMHAHHEGSRSRWRDAITPRERRRYEAVWASNRGLFLRPGWGRTLSEDEPEEEEEEQESRIAELGRAVDGPEADLVVNVVVRDIWSRSRLPADELAEVWDLVDRGARGALAKEEFVVGMWLIDQRLKGRKIPARVSQSVWESAGAGVAGVVVPLPRGGKGR</sequence>
<feature type="compositionally biased region" description="Basic and acidic residues" evidence="1">
    <location>
        <begin position="22"/>
        <end position="35"/>
    </location>
</feature>
<dbReference type="CDD" id="cd00052">
    <property type="entry name" value="EH"/>
    <property type="match status" value="1"/>
</dbReference>
<protein>
    <submittedName>
        <fullName evidence="3">Dbf5165f-6c29-4262-943e-468913ac7ee0</fullName>
    </submittedName>
</protein>
<dbReference type="SMART" id="SM00027">
    <property type="entry name" value="EH"/>
    <property type="match status" value="1"/>
</dbReference>
<evidence type="ECO:0000256" key="1">
    <source>
        <dbReference type="SAM" id="MobiDB-lite"/>
    </source>
</evidence>
<dbReference type="PROSITE" id="PS50031">
    <property type="entry name" value="EH"/>
    <property type="match status" value="1"/>
</dbReference>
<feature type="compositionally biased region" description="Pro residues" evidence="1">
    <location>
        <begin position="126"/>
        <end position="135"/>
    </location>
</feature>
<dbReference type="PANTHER" id="PTHR11216:SF31">
    <property type="entry name" value="AT21416P"/>
    <property type="match status" value="1"/>
</dbReference>